<dbReference type="InParanoid" id="E9HML6"/>
<dbReference type="EMBL" id="GL732688">
    <property type="protein sequence ID" value="EFX66989.1"/>
    <property type="molecule type" value="Genomic_DNA"/>
</dbReference>
<dbReference type="KEGG" id="dpx:DAPPUDRAFT_302237"/>
<keyword evidence="3" id="KW-1185">Reference proteome</keyword>
<dbReference type="Proteomes" id="UP000000305">
    <property type="component" value="Unassembled WGS sequence"/>
</dbReference>
<dbReference type="HOGENOM" id="CLU_1715093_0_0_1"/>
<proteinExistence type="predicted"/>
<evidence type="ECO:0000256" key="1">
    <source>
        <dbReference type="SAM" id="MobiDB-lite"/>
    </source>
</evidence>
<organism evidence="2 3">
    <name type="scientific">Daphnia pulex</name>
    <name type="common">Water flea</name>
    <dbReference type="NCBI Taxonomy" id="6669"/>
    <lineage>
        <taxon>Eukaryota</taxon>
        <taxon>Metazoa</taxon>
        <taxon>Ecdysozoa</taxon>
        <taxon>Arthropoda</taxon>
        <taxon>Crustacea</taxon>
        <taxon>Branchiopoda</taxon>
        <taxon>Diplostraca</taxon>
        <taxon>Cladocera</taxon>
        <taxon>Anomopoda</taxon>
        <taxon>Daphniidae</taxon>
        <taxon>Daphnia</taxon>
    </lineage>
</organism>
<sequence>MESRNRSCLAEVNVGSTPSPRTGSTKGRSHSLTIVPPSVCITPSMEEETIATGLDSELSGSQLKLPLQNAAKGKKLPTKHGPRLSIPHIFTHSSLGSSPLTPTPSISSLLSAAAARNFSFSIPHSMRHGYWAVSLSSDRTKHPHEPLDSRPSL</sequence>
<evidence type="ECO:0000313" key="3">
    <source>
        <dbReference type="Proteomes" id="UP000000305"/>
    </source>
</evidence>
<gene>
    <name evidence="2" type="ORF">DAPPUDRAFT_302237</name>
</gene>
<name>E9HML6_DAPPU</name>
<accession>E9HML6</accession>
<dbReference type="AlphaFoldDB" id="E9HML6"/>
<evidence type="ECO:0000313" key="2">
    <source>
        <dbReference type="EMBL" id="EFX66989.1"/>
    </source>
</evidence>
<feature type="region of interest" description="Disordered" evidence="1">
    <location>
        <begin position="1"/>
        <end position="35"/>
    </location>
</feature>
<protein>
    <submittedName>
        <fullName evidence="2">Uncharacterized protein</fullName>
    </submittedName>
</protein>
<feature type="compositionally biased region" description="Polar residues" evidence="1">
    <location>
        <begin position="14"/>
        <end position="32"/>
    </location>
</feature>
<reference evidence="2 3" key="1">
    <citation type="journal article" date="2011" name="Science">
        <title>The ecoresponsive genome of Daphnia pulex.</title>
        <authorList>
            <person name="Colbourne J.K."/>
            <person name="Pfrender M.E."/>
            <person name="Gilbert D."/>
            <person name="Thomas W.K."/>
            <person name="Tucker A."/>
            <person name="Oakley T.H."/>
            <person name="Tokishita S."/>
            <person name="Aerts A."/>
            <person name="Arnold G.J."/>
            <person name="Basu M.K."/>
            <person name="Bauer D.J."/>
            <person name="Caceres C.E."/>
            <person name="Carmel L."/>
            <person name="Casola C."/>
            <person name="Choi J.H."/>
            <person name="Detter J.C."/>
            <person name="Dong Q."/>
            <person name="Dusheyko S."/>
            <person name="Eads B.D."/>
            <person name="Frohlich T."/>
            <person name="Geiler-Samerotte K.A."/>
            <person name="Gerlach D."/>
            <person name="Hatcher P."/>
            <person name="Jogdeo S."/>
            <person name="Krijgsveld J."/>
            <person name="Kriventseva E.V."/>
            <person name="Kultz D."/>
            <person name="Laforsch C."/>
            <person name="Lindquist E."/>
            <person name="Lopez J."/>
            <person name="Manak J.R."/>
            <person name="Muller J."/>
            <person name="Pangilinan J."/>
            <person name="Patwardhan R.P."/>
            <person name="Pitluck S."/>
            <person name="Pritham E.J."/>
            <person name="Rechtsteiner A."/>
            <person name="Rho M."/>
            <person name="Rogozin I.B."/>
            <person name="Sakarya O."/>
            <person name="Salamov A."/>
            <person name="Schaack S."/>
            <person name="Shapiro H."/>
            <person name="Shiga Y."/>
            <person name="Skalitzky C."/>
            <person name="Smith Z."/>
            <person name="Souvorov A."/>
            <person name="Sung W."/>
            <person name="Tang Z."/>
            <person name="Tsuchiya D."/>
            <person name="Tu H."/>
            <person name="Vos H."/>
            <person name="Wang M."/>
            <person name="Wolf Y.I."/>
            <person name="Yamagata H."/>
            <person name="Yamada T."/>
            <person name="Ye Y."/>
            <person name="Shaw J.R."/>
            <person name="Andrews J."/>
            <person name="Crease T.J."/>
            <person name="Tang H."/>
            <person name="Lucas S.M."/>
            <person name="Robertson H.M."/>
            <person name="Bork P."/>
            <person name="Koonin E.V."/>
            <person name="Zdobnov E.M."/>
            <person name="Grigoriev I.V."/>
            <person name="Lynch M."/>
            <person name="Boore J.L."/>
        </authorList>
    </citation>
    <scope>NUCLEOTIDE SEQUENCE [LARGE SCALE GENOMIC DNA]</scope>
</reference>